<gene>
    <name evidence="4" type="ORF">M9Y10_040337</name>
</gene>
<keyword evidence="5" id="KW-1185">Reference proteome</keyword>
<feature type="domain" description="Protein kinase" evidence="3">
    <location>
        <begin position="11"/>
        <end position="274"/>
    </location>
</feature>
<evidence type="ECO:0000256" key="1">
    <source>
        <dbReference type="ARBA" id="ARBA00038101"/>
    </source>
</evidence>
<sequence>MRNKYFDPDQYKTTTPIDECLSHQVFLLQPNEEGLPHIITFFKKIFSKDDEKERAGIISSQIEKISMLGTIEMARYISVCPIRFRPGSTASVFIKDFVSYVPLLDIIKKKNESRYNHFNNDTSKLITVYGIAAAMSFLHSQNIVHHNLVPESIGIDDNDYPYITNIAQIDCGYDIVYLPPEYHANKMYTKQGNVYSFSMIMYQILTGKPPFYNVSSFELSDQLTKYGNIIGRPNLPISITKVYQDLLTQCWEYDPKNRPTFDQICEQLKSDQFILGSVNKARYLDFIAKCSKTPPKSDKEKDKSLGFNWLLKMPLSSRAEPQNQKNPPKEPKKEPKTPRKKQQTPRNSAENDEKASKLQKTKSVPGHLEKDKGPIAKARKAKSSKMSKNDSEAKTGSQEQKEKVESDKFLSDFIFITNEDFEEKENKEEKATNEKEKKADNSTNDKENKADNATDNAANDKENKADNATDNSTNDKENKADNAANDKDNTEISKEETAQSLDDDPSISIKKALKREQKIKECIEKHCDLSIAKNDFLINKCKKAKNYDRLYEAARSKFLDSLIAYRQQNIALYMVSMNEALSTMENAVEYASMEKAADFAMILYTYKSEEDPDYERIAHYLKLAGVKGNYIDCLARYVELVEAGYVKNDDCSELGKFNSKLANYEYHFNNIEKAEEYFQAEVRYYRKGAYTNIPSSMFNYAKLIQEGLVKEKKKEATRLFKKAKEMSHPGSMFEYAKIIEQTHLKSNELEARDLYLKAANMNYPDAMYKYAQILEEICMIRPDRLKAIDLYQKAADMNHLDSMFRYAQLLEDGILIQGDRAKALLLYKNAAKSDNLRYILNYANAIKTGRLGKVDIKEAAAIYKFAFEICGNEAYKHYSDALLAGKGESVDYYKQAADKGFVDAMFDYANILQVGQLVTVDKKEAAKYFKMAADNGHLEACYNYGMMLKSGDGVAADPKESAHYLSLAGSKFHHK</sequence>
<dbReference type="Pfam" id="PF07714">
    <property type="entry name" value="PK_Tyr_Ser-Thr"/>
    <property type="match status" value="1"/>
</dbReference>
<evidence type="ECO:0000313" key="4">
    <source>
        <dbReference type="EMBL" id="KAK8835954.1"/>
    </source>
</evidence>
<dbReference type="Gene3D" id="1.25.40.10">
    <property type="entry name" value="Tetratricopeptide repeat domain"/>
    <property type="match status" value="2"/>
</dbReference>
<organism evidence="4 5">
    <name type="scientific">Tritrichomonas musculus</name>
    <dbReference type="NCBI Taxonomy" id="1915356"/>
    <lineage>
        <taxon>Eukaryota</taxon>
        <taxon>Metamonada</taxon>
        <taxon>Parabasalia</taxon>
        <taxon>Tritrichomonadida</taxon>
        <taxon>Tritrichomonadidae</taxon>
        <taxon>Tritrichomonas</taxon>
    </lineage>
</organism>
<dbReference type="InterPro" id="IPR011009">
    <property type="entry name" value="Kinase-like_dom_sf"/>
</dbReference>
<dbReference type="PROSITE" id="PS50011">
    <property type="entry name" value="PROTEIN_KINASE_DOM"/>
    <property type="match status" value="1"/>
</dbReference>
<dbReference type="Gene3D" id="1.10.510.10">
    <property type="entry name" value="Transferase(Phosphotransferase) domain 1"/>
    <property type="match status" value="1"/>
</dbReference>
<dbReference type="InterPro" id="IPR000719">
    <property type="entry name" value="Prot_kinase_dom"/>
</dbReference>
<dbReference type="Proteomes" id="UP001470230">
    <property type="component" value="Unassembled WGS sequence"/>
</dbReference>
<accession>A0ABR2GPT7</accession>
<dbReference type="InterPro" id="IPR050767">
    <property type="entry name" value="Sel1_AlgK"/>
</dbReference>
<reference evidence="4 5" key="1">
    <citation type="submission" date="2024-04" db="EMBL/GenBank/DDBJ databases">
        <title>Tritrichomonas musculus Genome.</title>
        <authorList>
            <person name="Alves-Ferreira E."/>
            <person name="Grigg M."/>
            <person name="Lorenzi H."/>
            <person name="Galac M."/>
        </authorList>
    </citation>
    <scope>NUCLEOTIDE SEQUENCE [LARGE SCALE GENOMIC DNA]</scope>
    <source>
        <strain evidence="4 5">EAF2021</strain>
    </source>
</reference>
<dbReference type="Pfam" id="PF08238">
    <property type="entry name" value="Sel1"/>
    <property type="match status" value="7"/>
</dbReference>
<feature type="compositionally biased region" description="Basic and acidic residues" evidence="2">
    <location>
        <begin position="424"/>
        <end position="497"/>
    </location>
</feature>
<protein>
    <recommendedName>
        <fullName evidence="3">Protein kinase domain-containing protein</fullName>
    </recommendedName>
</protein>
<dbReference type="InterPro" id="IPR011990">
    <property type="entry name" value="TPR-like_helical_dom_sf"/>
</dbReference>
<evidence type="ECO:0000259" key="3">
    <source>
        <dbReference type="PROSITE" id="PS50011"/>
    </source>
</evidence>
<dbReference type="SMART" id="SM00671">
    <property type="entry name" value="SEL1"/>
    <property type="match status" value="7"/>
</dbReference>
<feature type="compositionally biased region" description="Basic and acidic residues" evidence="2">
    <location>
        <begin position="387"/>
        <end position="410"/>
    </location>
</feature>
<evidence type="ECO:0000256" key="2">
    <source>
        <dbReference type="SAM" id="MobiDB-lite"/>
    </source>
</evidence>
<dbReference type="EMBL" id="JAPFFF010000072">
    <property type="protein sequence ID" value="KAK8835954.1"/>
    <property type="molecule type" value="Genomic_DNA"/>
</dbReference>
<dbReference type="PANTHER" id="PTHR11102:SF160">
    <property type="entry name" value="ERAD-ASSOCIATED E3 UBIQUITIN-PROTEIN LIGASE COMPONENT HRD3"/>
    <property type="match status" value="1"/>
</dbReference>
<dbReference type="InterPro" id="IPR001245">
    <property type="entry name" value="Ser-Thr/Tyr_kinase_cat_dom"/>
</dbReference>
<dbReference type="InterPro" id="IPR006597">
    <property type="entry name" value="Sel1-like"/>
</dbReference>
<feature type="region of interest" description="Disordered" evidence="2">
    <location>
        <begin position="314"/>
        <end position="503"/>
    </location>
</feature>
<dbReference type="PANTHER" id="PTHR11102">
    <property type="entry name" value="SEL-1-LIKE PROTEIN"/>
    <property type="match status" value="1"/>
</dbReference>
<evidence type="ECO:0000313" key="5">
    <source>
        <dbReference type="Proteomes" id="UP001470230"/>
    </source>
</evidence>
<dbReference type="SUPFAM" id="SSF81901">
    <property type="entry name" value="HCP-like"/>
    <property type="match status" value="2"/>
</dbReference>
<name>A0ABR2GPT7_9EUKA</name>
<proteinExistence type="inferred from homology"/>
<feature type="compositionally biased region" description="Basic and acidic residues" evidence="2">
    <location>
        <begin position="327"/>
        <end position="337"/>
    </location>
</feature>
<comment type="similarity">
    <text evidence="1">Belongs to the sel-1 family.</text>
</comment>
<dbReference type="SUPFAM" id="SSF56112">
    <property type="entry name" value="Protein kinase-like (PK-like)"/>
    <property type="match status" value="1"/>
</dbReference>
<comment type="caution">
    <text evidence="4">The sequence shown here is derived from an EMBL/GenBank/DDBJ whole genome shotgun (WGS) entry which is preliminary data.</text>
</comment>